<feature type="transmembrane region" description="Helical" evidence="1">
    <location>
        <begin position="57"/>
        <end position="80"/>
    </location>
</feature>
<evidence type="ECO:0000313" key="3">
    <source>
        <dbReference type="Proteomes" id="UP001333996"/>
    </source>
</evidence>
<name>A0ABU7FSP0_9ACTN</name>
<evidence type="ECO:0000313" key="2">
    <source>
        <dbReference type="EMBL" id="MED7827126.1"/>
    </source>
</evidence>
<organism evidence="2 3">
    <name type="scientific">Streptomyces chiangmaiensis</name>
    <dbReference type="NCBI Taxonomy" id="766497"/>
    <lineage>
        <taxon>Bacteria</taxon>
        <taxon>Bacillati</taxon>
        <taxon>Actinomycetota</taxon>
        <taxon>Actinomycetes</taxon>
        <taxon>Kitasatosporales</taxon>
        <taxon>Streptomycetaceae</taxon>
        <taxon>Streptomyces</taxon>
    </lineage>
</organism>
<feature type="non-terminal residue" evidence="2">
    <location>
        <position position="147"/>
    </location>
</feature>
<proteinExistence type="predicted"/>
<protein>
    <submittedName>
        <fullName evidence="2">Serine/threonine-protein phosphatase</fullName>
    </submittedName>
</protein>
<accession>A0ABU7FSP0</accession>
<dbReference type="Proteomes" id="UP001333996">
    <property type="component" value="Unassembled WGS sequence"/>
</dbReference>
<gene>
    <name evidence="2" type="ORF">VXC91_35720</name>
</gene>
<feature type="transmembrane region" description="Helical" evidence="1">
    <location>
        <begin position="86"/>
        <end position="104"/>
    </location>
</feature>
<keyword evidence="1" id="KW-0472">Membrane</keyword>
<dbReference type="EMBL" id="JAYWVC010000206">
    <property type="protein sequence ID" value="MED7827126.1"/>
    <property type="molecule type" value="Genomic_DNA"/>
</dbReference>
<keyword evidence="1" id="KW-1133">Transmembrane helix</keyword>
<reference evidence="2" key="1">
    <citation type="submission" date="2024-01" db="EMBL/GenBank/DDBJ databases">
        <title>First draft genome sequence data of TA4-1, the type strain of Gram-positive actinobacterium Streptomyces chiangmaiensis.</title>
        <authorList>
            <person name="Yasawong M."/>
            <person name="Nantapong N."/>
        </authorList>
    </citation>
    <scope>NUCLEOTIDE SEQUENCE</scope>
    <source>
        <strain evidence="2">TA4-1</strain>
    </source>
</reference>
<evidence type="ECO:0000256" key="1">
    <source>
        <dbReference type="SAM" id="Phobius"/>
    </source>
</evidence>
<keyword evidence="3" id="KW-1185">Reference proteome</keyword>
<keyword evidence="1" id="KW-0812">Transmembrane</keyword>
<comment type="caution">
    <text evidence="2">The sequence shown here is derived from an EMBL/GenBank/DDBJ whole genome shotgun (WGS) entry which is preliminary data.</text>
</comment>
<feature type="transmembrane region" description="Helical" evidence="1">
    <location>
        <begin position="20"/>
        <end position="37"/>
    </location>
</feature>
<sequence length="147" mass="15671">MWDLGGSSARWWGRVRRDPVLVSPLLLTLLLGVLGVLTPPEVAIARLLPAAPALAAALWRVVPTLVLGLTCLLGVAVYAVTASEHSLLFTAGAIAAVTAAAAYASHLRLQREYTLTEVRTVADATQKVLLRPMPRRVGPLEIASLYL</sequence>